<gene>
    <name evidence="2" type="ORF">Clacol_009590</name>
</gene>
<keyword evidence="3" id="KW-1185">Reference proteome</keyword>
<dbReference type="Pfam" id="PF13409">
    <property type="entry name" value="GST_N_2"/>
    <property type="match status" value="1"/>
</dbReference>
<dbReference type="EMBL" id="BPWL01000011">
    <property type="protein sequence ID" value="GJJ15314.1"/>
    <property type="molecule type" value="Genomic_DNA"/>
</dbReference>
<dbReference type="InterPro" id="IPR036282">
    <property type="entry name" value="Glutathione-S-Trfase_C_sf"/>
</dbReference>
<dbReference type="CDD" id="cd00299">
    <property type="entry name" value="GST_C_family"/>
    <property type="match status" value="1"/>
</dbReference>
<feature type="domain" description="GST N-terminal" evidence="1">
    <location>
        <begin position="1"/>
        <end position="87"/>
    </location>
</feature>
<dbReference type="Proteomes" id="UP001050691">
    <property type="component" value="Unassembled WGS sequence"/>
</dbReference>
<evidence type="ECO:0000313" key="2">
    <source>
        <dbReference type="EMBL" id="GJJ15314.1"/>
    </source>
</evidence>
<dbReference type="InterPro" id="IPR004045">
    <property type="entry name" value="Glutathione_S-Trfase_N"/>
</dbReference>
<dbReference type="InterPro" id="IPR054416">
    <property type="entry name" value="GST_UstS-like_C"/>
</dbReference>
<comment type="caution">
    <text evidence="2">The sequence shown here is derived from an EMBL/GenBank/DDBJ whole genome shotgun (WGS) entry which is preliminary data.</text>
</comment>
<proteinExistence type="predicted"/>
<dbReference type="SUPFAM" id="SSF47616">
    <property type="entry name" value="GST C-terminal domain-like"/>
    <property type="match status" value="1"/>
</dbReference>
<evidence type="ECO:0000313" key="3">
    <source>
        <dbReference type="Proteomes" id="UP001050691"/>
    </source>
</evidence>
<evidence type="ECO:0000259" key="1">
    <source>
        <dbReference type="PROSITE" id="PS50404"/>
    </source>
</evidence>
<dbReference type="PROSITE" id="PS50404">
    <property type="entry name" value="GST_NTER"/>
    <property type="match status" value="1"/>
</dbReference>
<organism evidence="2 3">
    <name type="scientific">Clathrus columnatus</name>
    <dbReference type="NCBI Taxonomy" id="1419009"/>
    <lineage>
        <taxon>Eukaryota</taxon>
        <taxon>Fungi</taxon>
        <taxon>Dikarya</taxon>
        <taxon>Basidiomycota</taxon>
        <taxon>Agaricomycotina</taxon>
        <taxon>Agaricomycetes</taxon>
        <taxon>Phallomycetidae</taxon>
        <taxon>Phallales</taxon>
        <taxon>Clathraceae</taxon>
        <taxon>Clathrus</taxon>
    </lineage>
</organism>
<sequence length="246" mass="27956">MNTFLRMALEYKKIPYRTVWLEYPELKPTMLSIGAKSGDTNPVDGSPVYTIPVILDEINLGPDGKPVPITDSWLIAEYLDEKFPDRPLFPKGSKGLQWSFHETIIKIGIFGTISLIMPYIYGNLNETSQPHFRATRERYFTKPLTDTCPPKGSEEWDEIWKALEKAKSRIRIAGLDELATSLDKNGLLADNPYIMGDVFSYADIVAASSLYTLPIVHPTEWEKVREWNGGRWGQLLDKCSVLITQK</sequence>
<dbReference type="Pfam" id="PF22041">
    <property type="entry name" value="GST_C_7"/>
    <property type="match status" value="1"/>
</dbReference>
<protein>
    <recommendedName>
        <fullName evidence="1">GST N-terminal domain-containing protein</fullName>
    </recommendedName>
</protein>
<dbReference type="SUPFAM" id="SSF52833">
    <property type="entry name" value="Thioredoxin-like"/>
    <property type="match status" value="1"/>
</dbReference>
<accession>A0AAV5AL17</accession>
<dbReference type="Gene3D" id="3.40.30.10">
    <property type="entry name" value="Glutaredoxin"/>
    <property type="match status" value="1"/>
</dbReference>
<dbReference type="Gene3D" id="1.20.1050.10">
    <property type="match status" value="1"/>
</dbReference>
<reference evidence="2" key="1">
    <citation type="submission" date="2021-10" db="EMBL/GenBank/DDBJ databases">
        <title>De novo Genome Assembly of Clathrus columnatus (Basidiomycota, Fungi) Using Illumina and Nanopore Sequence Data.</title>
        <authorList>
            <person name="Ogiso-Tanaka E."/>
            <person name="Itagaki H."/>
            <person name="Hosoya T."/>
            <person name="Hosaka K."/>
        </authorList>
    </citation>
    <scope>NUCLEOTIDE SEQUENCE</scope>
    <source>
        <strain evidence="2">MO-923</strain>
    </source>
</reference>
<dbReference type="InterPro" id="IPR036249">
    <property type="entry name" value="Thioredoxin-like_sf"/>
</dbReference>
<name>A0AAV5AL17_9AGAM</name>
<dbReference type="AlphaFoldDB" id="A0AAV5AL17"/>